<gene>
    <name evidence="1" type="ordered locus">Rahaq2_1706</name>
</gene>
<proteinExistence type="predicted"/>
<dbReference type="KEGG" id="raq:Rahaq2_1706"/>
<name>H2IT60_RAHAC</name>
<accession>H2IT60</accession>
<evidence type="ECO:0000313" key="1">
    <source>
        <dbReference type="EMBL" id="AEX51579.1"/>
    </source>
</evidence>
<dbReference type="Proteomes" id="UP000009010">
    <property type="component" value="Chromosome"/>
</dbReference>
<dbReference type="OrthoDB" id="582107at2"/>
<dbReference type="EMBL" id="CP003244">
    <property type="protein sequence ID" value="AEX51579.1"/>
    <property type="molecule type" value="Genomic_DNA"/>
</dbReference>
<sequence length="291" mass="33664">MTIAAAWVRTLKNCKELIVVSDSRLNGGMKMDCGQKIITLPRSDAFICFAGDTSWAYPLMHQVASAIDIYDRCSSRAQDIKELKTHILKIFERLREQIHDAVGDMDIPDAKFIFGGYSWIRKKFMIWHITYQRSTNSFRADPAREIYGSPVVFTGDEEHVTEANTMLRDKLQSRGKLDNLVKGIKKPVKFEWEPFEVIRDMLYKVNANPYEFKNSSIGGAPQVLKIYEHLSSQKFGVLWMNRMDSEPYIYLSGRKLTNYGPRDMWVLNPEKLITYNPLKSNSNKEVINQFI</sequence>
<organism evidence="1 2">
    <name type="scientific">Rahnella aquatilis (strain ATCC 33071 / DSM 4594 / JCM 1683 / NBRC 105701 / NCIMB 13365 / CIP 78.65)</name>
    <dbReference type="NCBI Taxonomy" id="745277"/>
    <lineage>
        <taxon>Bacteria</taxon>
        <taxon>Pseudomonadati</taxon>
        <taxon>Pseudomonadota</taxon>
        <taxon>Gammaproteobacteria</taxon>
        <taxon>Enterobacterales</taxon>
        <taxon>Yersiniaceae</taxon>
        <taxon>Rahnella</taxon>
    </lineage>
</organism>
<dbReference type="HOGENOM" id="CLU_073041_0_0_6"/>
<reference evidence="1 2" key="1">
    <citation type="journal article" date="2012" name="J. Bacteriol.">
        <title>Complete Genome Sequence of Rahnella aquatilis CIP 78.65.</title>
        <authorList>
            <person name="Martinez R.J."/>
            <person name="Bruce D."/>
            <person name="Detter C."/>
            <person name="Goodwin L.A."/>
            <person name="Han J."/>
            <person name="Han C.S."/>
            <person name="Held B."/>
            <person name="Land M.L."/>
            <person name="Mikhailova N."/>
            <person name="Nolan M."/>
            <person name="Pennacchio L."/>
            <person name="Pitluck S."/>
            <person name="Tapia R."/>
            <person name="Woyke T."/>
            <person name="Sobecky P.A."/>
        </authorList>
    </citation>
    <scope>NUCLEOTIDE SEQUENCE [LARGE SCALE GENOMIC DNA]</scope>
    <source>
        <strain evidence="2">ATCC 33071 / DSM 4594 / JCM 1683 / NBRC 105701 / NCIMB 13365 / CIP 78.65</strain>
    </source>
</reference>
<reference evidence="2" key="2">
    <citation type="submission" date="2012-01" db="EMBL/GenBank/DDBJ databases">
        <title>Complete sequence of chromosome of Rahnella aquatilis CIP 78.65.</title>
        <authorList>
            <person name="Lucas S."/>
            <person name="Han J."/>
            <person name="Lapidus A."/>
            <person name="Cheng J.-F."/>
            <person name="Goodwin L."/>
            <person name="Pitluck S."/>
            <person name="Peters L."/>
            <person name="Ovchinnikova G."/>
            <person name="Held B."/>
            <person name="Detter J.C."/>
            <person name="Han C."/>
            <person name="Tapia R."/>
            <person name="Land M."/>
            <person name="Hauser L."/>
            <person name="Kyrpides N."/>
            <person name="Ivanova N."/>
            <person name="Pagani I."/>
            <person name="Sobecky P."/>
            <person name="Martinez R."/>
            <person name="Woyke T."/>
        </authorList>
    </citation>
    <scope>NUCLEOTIDE SEQUENCE [LARGE SCALE GENOMIC DNA]</scope>
    <source>
        <strain evidence="2">ATCC 33071 / DSM 4594 / JCM 1683 / NBRC 105701 / NCIMB 13365 / CIP 78.65</strain>
    </source>
</reference>
<dbReference type="RefSeq" id="WP_015696782.1">
    <property type="nucleotide sequence ID" value="NC_016818.1"/>
</dbReference>
<protein>
    <submittedName>
        <fullName evidence="1">Uncharacterized protein</fullName>
    </submittedName>
</protein>
<dbReference type="eggNOG" id="ENOG502Z9YA">
    <property type="taxonomic scope" value="Bacteria"/>
</dbReference>
<dbReference type="AlphaFoldDB" id="H2IT60"/>
<dbReference type="PATRIC" id="fig|745277.3.peg.1637"/>
<evidence type="ECO:0000313" key="2">
    <source>
        <dbReference type="Proteomes" id="UP000009010"/>
    </source>
</evidence>
<keyword evidence="2" id="KW-1185">Reference proteome</keyword>